<dbReference type="InterPro" id="IPR023996">
    <property type="entry name" value="TonB-dep_OMP_SusC/RagA"/>
</dbReference>
<comment type="similarity">
    <text evidence="7">Belongs to the TonB-dependent receptor family.</text>
</comment>
<evidence type="ECO:0000256" key="7">
    <source>
        <dbReference type="PROSITE-ProRule" id="PRU01360"/>
    </source>
</evidence>
<dbReference type="AlphaFoldDB" id="A0A1I0SB67"/>
<evidence type="ECO:0000256" key="3">
    <source>
        <dbReference type="ARBA" id="ARBA00022452"/>
    </source>
</evidence>
<comment type="subcellular location">
    <subcellularLocation>
        <location evidence="1 7">Cell outer membrane</location>
        <topology evidence="1 7">Multi-pass membrane protein</topology>
    </subcellularLocation>
</comment>
<dbReference type="PROSITE" id="PS52016">
    <property type="entry name" value="TONB_DEPENDENT_REC_3"/>
    <property type="match status" value="1"/>
</dbReference>
<keyword evidence="6 7" id="KW-0998">Cell outer membrane</keyword>
<sequence>MNIITFGVSDRRKARLIIAVLICIYYSSPVLGIANCQIQKVTISANNIPLGLVFKKIKQQTGIIIYTNLPETEFSNQKKVSVNFRQTEINEVMVFLLNDKKELTYSLTDRHIIIFRKSDLFMKNPISLAKSDTISNSFDLSGKIVDKDGNPIPGASVKKKSDFKHGTISNAEGGFRLPDVNKGTIIVFSSIGFESKELITENRNILVQLNTHTNILDEKVVIAYGSTTKRLNTGNVGSLKAKDIEKQPVSNPLTALQGRVPGIFIEQASGLPGAGVKVRIQGVNSLASGNDPFYVVDGIPFVSQLLPTNNTIGGTSGVTGINGSPFSYINSADIESIEVLKDADATAIYGSRAANGAVLITTKKGKPGLTKVNLTFQNGWSHIQKKLDLLDTKEYLIMRHEAIKNDNTTVSPSDADLNGTWDTTRNIDWQERLIGRTAQYTDAQFNISGGNAATQYLFGAGYHKETTVFPGPFSDAKGSVHVNLNSNSPNQKIKIQFTSSYIFDDNRLPLLDLTPFAITLAPVAPEPFLPDGKINWQPNESGGTTYSQNPLVKNTVKSKNQTSNLISNAILSYEIIPGLTIKSSFGYNSLLTHEILKTPASISPPEYSSYALNVTQFVTNRISSWIIEPQIQYIKKISQGDLEIMAGATATQQNSDQESITAYGFNNELIMEDLGSAPNMFGTTLNAIYKYNAIYSRISYNWMNKYILNLSARRDGSSRFGPKSQFHNFGSIGAAWIFSQEQFFQANMPVISFGKLRGSYGTTGNDQIPDYQFLDVYSSIPVSGNPYQGALGLSPSRITNPYLQWEATKKLQFGLDLGFIKDRILFGVNYNQNRSSNQLLSTSLPGITGFSGIMANFPAVIQNTGWEITLSTINIKTNHFTWSTNFNITIPKNQMLSYQGLDKNNSIFIGRSLSVRTYFDYAGVNDTSGKYQFRDLKGNLTYTPSSPTDKTVIYNFDPKFYGGFQNNFTYKGYSLDIFFTFINRMGTDGYSYGINNAFPGSFLGGTNNQLTSVLDRWQKPGDKATHEQFSTDGFTSLTNINNSSASIVDASYIRLKNISVSWQIPDSWKKSARLQDARLFINAQNILTITKYKGLDPETTGYSLPPLRTISVGAQVTL</sequence>
<dbReference type="Proteomes" id="UP000199310">
    <property type="component" value="Unassembled WGS sequence"/>
</dbReference>
<dbReference type="InterPro" id="IPR012910">
    <property type="entry name" value="Plug_dom"/>
</dbReference>
<dbReference type="InterPro" id="IPR008969">
    <property type="entry name" value="CarboxyPept-like_regulatory"/>
</dbReference>
<dbReference type="SUPFAM" id="SSF49464">
    <property type="entry name" value="Carboxypeptidase regulatory domain-like"/>
    <property type="match status" value="1"/>
</dbReference>
<dbReference type="NCBIfam" id="TIGR04056">
    <property type="entry name" value="OMP_RagA_SusC"/>
    <property type="match status" value="1"/>
</dbReference>
<dbReference type="GO" id="GO:0009279">
    <property type="term" value="C:cell outer membrane"/>
    <property type="evidence" value="ECO:0007669"/>
    <property type="project" value="UniProtKB-SubCell"/>
</dbReference>
<dbReference type="OrthoDB" id="9768177at2"/>
<keyword evidence="2 7" id="KW-0813">Transport</keyword>
<keyword evidence="10" id="KW-1185">Reference proteome</keyword>
<protein>
    <submittedName>
        <fullName evidence="9">TonB-linked outer membrane protein, SusC/RagA family</fullName>
    </submittedName>
</protein>
<name>A0A1I0SB67_9BACT</name>
<dbReference type="SUPFAM" id="SSF56935">
    <property type="entry name" value="Porins"/>
    <property type="match status" value="1"/>
</dbReference>
<proteinExistence type="inferred from homology"/>
<dbReference type="Gene3D" id="2.170.130.10">
    <property type="entry name" value="TonB-dependent receptor, plug domain"/>
    <property type="match status" value="1"/>
</dbReference>
<evidence type="ECO:0000259" key="8">
    <source>
        <dbReference type="Pfam" id="PF07715"/>
    </source>
</evidence>
<gene>
    <name evidence="9" type="ORF">SAMN04488122_5773</name>
</gene>
<keyword evidence="3 7" id="KW-1134">Transmembrane beta strand</keyword>
<dbReference type="EMBL" id="FOJG01000002">
    <property type="protein sequence ID" value="SEW53933.1"/>
    <property type="molecule type" value="Genomic_DNA"/>
</dbReference>
<dbReference type="InterPro" id="IPR023997">
    <property type="entry name" value="TonB-dep_OMP_SusC/RagA_CS"/>
</dbReference>
<accession>A0A1I0SB67</accession>
<evidence type="ECO:0000256" key="5">
    <source>
        <dbReference type="ARBA" id="ARBA00023136"/>
    </source>
</evidence>
<dbReference type="InterPro" id="IPR037066">
    <property type="entry name" value="Plug_dom_sf"/>
</dbReference>
<dbReference type="STRING" id="29529.SAMN04488122_5773"/>
<dbReference type="InterPro" id="IPR036942">
    <property type="entry name" value="Beta-barrel_TonB_sf"/>
</dbReference>
<reference evidence="10" key="1">
    <citation type="submission" date="2016-10" db="EMBL/GenBank/DDBJ databases">
        <authorList>
            <person name="Varghese N."/>
            <person name="Submissions S."/>
        </authorList>
    </citation>
    <scope>NUCLEOTIDE SEQUENCE [LARGE SCALE GENOMIC DNA]</scope>
    <source>
        <strain evidence="10">DSM 3695</strain>
    </source>
</reference>
<keyword evidence="5 7" id="KW-0472">Membrane</keyword>
<dbReference type="Pfam" id="PF07715">
    <property type="entry name" value="Plug"/>
    <property type="match status" value="1"/>
</dbReference>
<dbReference type="NCBIfam" id="TIGR04057">
    <property type="entry name" value="SusC_RagA_signa"/>
    <property type="match status" value="1"/>
</dbReference>
<evidence type="ECO:0000256" key="4">
    <source>
        <dbReference type="ARBA" id="ARBA00022692"/>
    </source>
</evidence>
<keyword evidence="4 7" id="KW-0812">Transmembrane</keyword>
<organism evidence="9 10">
    <name type="scientific">Chitinophaga arvensicola</name>
    <dbReference type="NCBI Taxonomy" id="29529"/>
    <lineage>
        <taxon>Bacteria</taxon>
        <taxon>Pseudomonadati</taxon>
        <taxon>Bacteroidota</taxon>
        <taxon>Chitinophagia</taxon>
        <taxon>Chitinophagales</taxon>
        <taxon>Chitinophagaceae</taxon>
        <taxon>Chitinophaga</taxon>
    </lineage>
</organism>
<dbReference type="InterPro" id="IPR039426">
    <property type="entry name" value="TonB-dep_rcpt-like"/>
</dbReference>
<dbReference type="RefSeq" id="WP_089901368.1">
    <property type="nucleotide sequence ID" value="NZ_FOJG01000002.1"/>
</dbReference>
<evidence type="ECO:0000256" key="6">
    <source>
        <dbReference type="ARBA" id="ARBA00023237"/>
    </source>
</evidence>
<evidence type="ECO:0000313" key="10">
    <source>
        <dbReference type="Proteomes" id="UP000199310"/>
    </source>
</evidence>
<evidence type="ECO:0000256" key="1">
    <source>
        <dbReference type="ARBA" id="ARBA00004571"/>
    </source>
</evidence>
<feature type="domain" description="TonB-dependent receptor plug" evidence="8">
    <location>
        <begin position="231"/>
        <end position="357"/>
    </location>
</feature>
<dbReference type="Pfam" id="PF13715">
    <property type="entry name" value="CarbopepD_reg_2"/>
    <property type="match status" value="1"/>
</dbReference>
<dbReference type="Gene3D" id="2.40.170.20">
    <property type="entry name" value="TonB-dependent receptor, beta-barrel domain"/>
    <property type="match status" value="1"/>
</dbReference>
<evidence type="ECO:0000313" key="9">
    <source>
        <dbReference type="EMBL" id="SEW53933.1"/>
    </source>
</evidence>
<evidence type="ECO:0000256" key="2">
    <source>
        <dbReference type="ARBA" id="ARBA00022448"/>
    </source>
</evidence>